<feature type="region of interest" description="Disordered" evidence="1">
    <location>
        <begin position="283"/>
        <end position="313"/>
    </location>
</feature>
<sequence>MYPSLRPSYLMEAVPVESPQHPPPAVQGLSHEGSAQSPPRHDAQVPVLHDPSPPAASESAAPASQTPETVNSAATTALQSSPEVMSSHLSVLDSRSFIHVARFHLDYCFSHIVFGIETRLAFALEFTPHYHQLSDLHTQASEASSTASIRGSAAPHNISFYLGIALAAIAGLSFLIAILAWWLRIRRPRTRHRQPLYFPFPEHPPKKPPSVMTETDKRVPKLPNTRRLLQAPLDPQATPRPPLRRLPTALQHSDASVPALTHDIGTPCIANLVSGDILFSDSSASASRPASAAPSLSPVGHEQGDRMPRCVPPAGEVLPLAWASSAGADTRSGSGEDMNLNSDSEAALPLVRPMSPKAQRGTWAGALRMNIASAFSMFSGHGTQAPSGAVNTAGPQAEATSNPSPPSVPCAPEEEEEKNDIRGDSALSMPGKLISPFSDAAVSLSSDSASSRYSVASDALAPLPPTMHRGGSVSSQTQSSDGHQVQHRDEGKAKRRSRPSLAHLHSSFGTSATSVGSDMTRASSRHGRLTEREEAARRALRERRKRVSRARIEALREKNERLVQARVEAAKAL</sequence>
<accession>A0A4Y9Y6Z8</accession>
<feature type="compositionally biased region" description="Polar residues" evidence="1">
    <location>
        <begin position="384"/>
        <end position="402"/>
    </location>
</feature>
<dbReference type="STRING" id="205917.A0A4Y9Y6Z8"/>
<evidence type="ECO:0000313" key="3">
    <source>
        <dbReference type="EMBL" id="TFY57678.1"/>
    </source>
</evidence>
<feature type="region of interest" description="Disordered" evidence="1">
    <location>
        <begin position="461"/>
        <end position="548"/>
    </location>
</feature>
<evidence type="ECO:0000256" key="1">
    <source>
        <dbReference type="SAM" id="MobiDB-lite"/>
    </source>
</evidence>
<protein>
    <submittedName>
        <fullName evidence="3">Uncharacterized protein</fullName>
    </submittedName>
</protein>
<feature type="region of interest" description="Disordered" evidence="1">
    <location>
        <begin position="13"/>
        <end position="78"/>
    </location>
</feature>
<feature type="region of interest" description="Disordered" evidence="1">
    <location>
        <begin position="384"/>
        <end position="430"/>
    </location>
</feature>
<organism evidence="3 4">
    <name type="scientific">Dentipellis fragilis</name>
    <dbReference type="NCBI Taxonomy" id="205917"/>
    <lineage>
        <taxon>Eukaryota</taxon>
        <taxon>Fungi</taxon>
        <taxon>Dikarya</taxon>
        <taxon>Basidiomycota</taxon>
        <taxon>Agaricomycotina</taxon>
        <taxon>Agaricomycetes</taxon>
        <taxon>Russulales</taxon>
        <taxon>Hericiaceae</taxon>
        <taxon>Dentipellis</taxon>
    </lineage>
</organism>
<evidence type="ECO:0000313" key="4">
    <source>
        <dbReference type="Proteomes" id="UP000298327"/>
    </source>
</evidence>
<feature type="compositionally biased region" description="Basic and acidic residues" evidence="1">
    <location>
        <begin position="528"/>
        <end position="539"/>
    </location>
</feature>
<dbReference type="AlphaFoldDB" id="A0A4Y9Y6Z8"/>
<evidence type="ECO:0000256" key="2">
    <source>
        <dbReference type="SAM" id="Phobius"/>
    </source>
</evidence>
<feature type="compositionally biased region" description="Polar residues" evidence="1">
    <location>
        <begin position="65"/>
        <end position="78"/>
    </location>
</feature>
<feature type="compositionally biased region" description="Polar residues" evidence="1">
    <location>
        <begin position="472"/>
        <end position="483"/>
    </location>
</feature>
<dbReference type="OrthoDB" id="10663868at2759"/>
<feature type="transmembrane region" description="Helical" evidence="2">
    <location>
        <begin position="158"/>
        <end position="183"/>
    </location>
</feature>
<feature type="compositionally biased region" description="Low complexity" evidence="1">
    <location>
        <begin position="55"/>
        <end position="64"/>
    </location>
</feature>
<name>A0A4Y9Y6Z8_9AGAM</name>
<keyword evidence="2" id="KW-0472">Membrane</keyword>
<dbReference type="Proteomes" id="UP000298327">
    <property type="component" value="Unassembled WGS sequence"/>
</dbReference>
<keyword evidence="2" id="KW-1133">Transmembrane helix</keyword>
<feature type="compositionally biased region" description="Polar residues" evidence="1">
    <location>
        <begin position="507"/>
        <end position="522"/>
    </location>
</feature>
<keyword evidence="2" id="KW-0812">Transmembrane</keyword>
<comment type="caution">
    <text evidence="3">The sequence shown here is derived from an EMBL/GenBank/DDBJ whole genome shotgun (WGS) entry which is preliminary data.</text>
</comment>
<gene>
    <name evidence="3" type="ORF">EVG20_g8449</name>
</gene>
<dbReference type="EMBL" id="SEOQ01000733">
    <property type="protein sequence ID" value="TFY57678.1"/>
    <property type="molecule type" value="Genomic_DNA"/>
</dbReference>
<keyword evidence="4" id="KW-1185">Reference proteome</keyword>
<feature type="compositionally biased region" description="Low complexity" evidence="1">
    <location>
        <begin position="283"/>
        <end position="298"/>
    </location>
</feature>
<feature type="region of interest" description="Disordered" evidence="1">
    <location>
        <begin position="197"/>
        <end position="217"/>
    </location>
</feature>
<proteinExistence type="predicted"/>
<reference evidence="3 4" key="1">
    <citation type="submission" date="2019-02" db="EMBL/GenBank/DDBJ databases">
        <title>Genome sequencing of the rare red list fungi Dentipellis fragilis.</title>
        <authorList>
            <person name="Buettner E."/>
            <person name="Kellner H."/>
        </authorList>
    </citation>
    <scope>NUCLEOTIDE SEQUENCE [LARGE SCALE GENOMIC DNA]</scope>
    <source>
        <strain evidence="3 4">DSM 105465</strain>
    </source>
</reference>